<comment type="cofactor">
    <cofactor evidence="1 9">
        <name>Zn(2+)</name>
        <dbReference type="ChEBI" id="CHEBI:29105"/>
    </cofactor>
</comment>
<dbReference type="PROSITE" id="PS00059">
    <property type="entry name" value="ADH_ZINC"/>
    <property type="match status" value="1"/>
</dbReference>
<dbReference type="InterPro" id="IPR013149">
    <property type="entry name" value="ADH-like_C"/>
</dbReference>
<comment type="caution">
    <text evidence="11">The sequence shown here is derived from an EMBL/GenBank/DDBJ whole genome shotgun (WGS) entry which is preliminary data.</text>
</comment>
<dbReference type="SMART" id="SM00829">
    <property type="entry name" value="PKS_ER"/>
    <property type="match status" value="1"/>
</dbReference>
<keyword evidence="6" id="KW-0560">Oxidoreductase</keyword>
<protein>
    <recommendedName>
        <fullName evidence="3">alcohol dehydrogenase</fullName>
        <ecNumber evidence="3">1.1.1.1</ecNumber>
    </recommendedName>
</protein>
<comment type="similarity">
    <text evidence="2 9">Belongs to the zinc-containing alcohol dehydrogenase family.</text>
</comment>
<dbReference type="InterPro" id="IPR013154">
    <property type="entry name" value="ADH-like_N"/>
</dbReference>
<dbReference type="CDD" id="cd05284">
    <property type="entry name" value="arabinose_DH_like"/>
    <property type="match status" value="1"/>
</dbReference>
<dbReference type="Pfam" id="PF08240">
    <property type="entry name" value="ADH_N"/>
    <property type="match status" value="1"/>
</dbReference>
<evidence type="ECO:0000313" key="11">
    <source>
        <dbReference type="EMBL" id="MDR8018736.1"/>
    </source>
</evidence>
<evidence type="ECO:0000256" key="2">
    <source>
        <dbReference type="ARBA" id="ARBA00008072"/>
    </source>
</evidence>
<comment type="catalytic activity">
    <reaction evidence="8">
        <text>a primary alcohol + NAD(+) = an aldehyde + NADH + H(+)</text>
        <dbReference type="Rhea" id="RHEA:10736"/>
        <dbReference type="ChEBI" id="CHEBI:15378"/>
        <dbReference type="ChEBI" id="CHEBI:15734"/>
        <dbReference type="ChEBI" id="CHEBI:17478"/>
        <dbReference type="ChEBI" id="CHEBI:57540"/>
        <dbReference type="ChEBI" id="CHEBI:57945"/>
        <dbReference type="EC" id="1.1.1.1"/>
    </reaction>
</comment>
<dbReference type="PANTHER" id="PTHR42940">
    <property type="entry name" value="ALCOHOL DEHYDROGENASE 1-RELATED"/>
    <property type="match status" value="1"/>
</dbReference>
<dbReference type="InterPro" id="IPR036291">
    <property type="entry name" value="NAD(P)-bd_dom_sf"/>
</dbReference>
<evidence type="ECO:0000256" key="8">
    <source>
        <dbReference type="ARBA" id="ARBA00049243"/>
    </source>
</evidence>
<organism evidence="11 12">
    <name type="scientific">Nesterenkonia aerolata</name>
    <dbReference type="NCBI Taxonomy" id="3074079"/>
    <lineage>
        <taxon>Bacteria</taxon>
        <taxon>Bacillati</taxon>
        <taxon>Actinomycetota</taxon>
        <taxon>Actinomycetes</taxon>
        <taxon>Micrococcales</taxon>
        <taxon>Micrococcaceae</taxon>
        <taxon>Nesterenkonia</taxon>
    </lineage>
</organism>
<dbReference type="InterPro" id="IPR002328">
    <property type="entry name" value="ADH_Zn_CS"/>
</dbReference>
<dbReference type="PANTHER" id="PTHR42940:SF8">
    <property type="entry name" value="VACUOLAR PROTEIN SORTING-ASSOCIATED PROTEIN 11"/>
    <property type="match status" value="1"/>
</dbReference>
<dbReference type="Gene3D" id="3.90.180.10">
    <property type="entry name" value="Medium-chain alcohol dehydrogenases, catalytic domain"/>
    <property type="match status" value="1"/>
</dbReference>
<keyword evidence="4 9" id="KW-0479">Metal-binding</keyword>
<comment type="catalytic activity">
    <reaction evidence="7">
        <text>a secondary alcohol + NAD(+) = a ketone + NADH + H(+)</text>
        <dbReference type="Rhea" id="RHEA:10740"/>
        <dbReference type="ChEBI" id="CHEBI:15378"/>
        <dbReference type="ChEBI" id="CHEBI:17087"/>
        <dbReference type="ChEBI" id="CHEBI:35681"/>
        <dbReference type="ChEBI" id="CHEBI:57540"/>
        <dbReference type="ChEBI" id="CHEBI:57945"/>
        <dbReference type="EC" id="1.1.1.1"/>
    </reaction>
</comment>
<dbReference type="EMBL" id="JAVKGR010000003">
    <property type="protein sequence ID" value="MDR8018736.1"/>
    <property type="molecule type" value="Genomic_DNA"/>
</dbReference>
<evidence type="ECO:0000259" key="10">
    <source>
        <dbReference type="SMART" id="SM00829"/>
    </source>
</evidence>
<evidence type="ECO:0000256" key="7">
    <source>
        <dbReference type="ARBA" id="ARBA00049164"/>
    </source>
</evidence>
<dbReference type="EC" id="1.1.1.1" evidence="3"/>
<dbReference type="InterPro" id="IPR020843">
    <property type="entry name" value="ER"/>
</dbReference>
<dbReference type="SUPFAM" id="SSF51735">
    <property type="entry name" value="NAD(P)-binding Rossmann-fold domains"/>
    <property type="match status" value="1"/>
</dbReference>
<dbReference type="SUPFAM" id="SSF50129">
    <property type="entry name" value="GroES-like"/>
    <property type="match status" value="1"/>
</dbReference>
<evidence type="ECO:0000256" key="9">
    <source>
        <dbReference type="RuleBase" id="RU361277"/>
    </source>
</evidence>
<dbReference type="Proteomes" id="UP001251870">
    <property type="component" value="Unassembled WGS sequence"/>
</dbReference>
<evidence type="ECO:0000256" key="4">
    <source>
        <dbReference type="ARBA" id="ARBA00022723"/>
    </source>
</evidence>
<proteinExistence type="inferred from homology"/>
<sequence length="348" mass="36331">MMKALQYVEVGKAPEVREVPIPEPGPGEVRLRVTAAGACHSDSFVMSLTEEQYGQFGYPLPMTLGHEGVGVVDALGAGVTTVAEGDAVAVYGPQGCGRCYSCTQGRENYCPHAASLGITPPGLGCDGAMAEYMVVRDPRVLIPLGELDPVAAVGLTDAGLTPYHAVKGSLGRLGPGSVVVVIGVGGLGHVALQLLRALTPATVIALDISDEKLAFAKESGAHYAFRSDAQAPEQVAQIAGSRPLAAIFDFVSNQPVADMAWSMAGFETDVVMVGAGAVKSSLGLLAQPWGSRARAPYWGTRPELMEVLDLARTGQVHVDTTVFSLDDGPEAYRQLHDGELRGRAVVVP</sequence>
<reference evidence="11 12" key="1">
    <citation type="submission" date="2023-09" db="EMBL/GenBank/DDBJ databases">
        <title>Description of three actinobacteria isolated from air of manufacturing shop in a pharmaceutical factory.</title>
        <authorList>
            <person name="Zhang D.-F."/>
        </authorList>
    </citation>
    <scope>NUCLEOTIDE SEQUENCE [LARGE SCALE GENOMIC DNA]</scope>
    <source>
        <strain evidence="11 12">LY-0111</strain>
    </source>
</reference>
<evidence type="ECO:0000256" key="6">
    <source>
        <dbReference type="ARBA" id="ARBA00023002"/>
    </source>
</evidence>
<gene>
    <name evidence="11" type="ORF">RIL96_04050</name>
</gene>
<dbReference type="RefSeq" id="WP_310547730.1">
    <property type="nucleotide sequence ID" value="NZ_JAVKGR010000003.1"/>
</dbReference>
<name>A0ABU2DQH2_9MICC</name>
<evidence type="ECO:0000256" key="5">
    <source>
        <dbReference type="ARBA" id="ARBA00022833"/>
    </source>
</evidence>
<accession>A0ABU2DQH2</accession>
<evidence type="ECO:0000256" key="1">
    <source>
        <dbReference type="ARBA" id="ARBA00001947"/>
    </source>
</evidence>
<dbReference type="Pfam" id="PF00107">
    <property type="entry name" value="ADH_zinc_N"/>
    <property type="match status" value="1"/>
</dbReference>
<dbReference type="Gene3D" id="3.40.50.720">
    <property type="entry name" value="NAD(P)-binding Rossmann-like Domain"/>
    <property type="match status" value="1"/>
</dbReference>
<dbReference type="InterPro" id="IPR011032">
    <property type="entry name" value="GroES-like_sf"/>
</dbReference>
<evidence type="ECO:0000256" key="3">
    <source>
        <dbReference type="ARBA" id="ARBA00013190"/>
    </source>
</evidence>
<keyword evidence="12" id="KW-1185">Reference proteome</keyword>
<evidence type="ECO:0000313" key="12">
    <source>
        <dbReference type="Proteomes" id="UP001251870"/>
    </source>
</evidence>
<feature type="domain" description="Enoyl reductase (ER)" evidence="10">
    <location>
        <begin position="11"/>
        <end position="346"/>
    </location>
</feature>
<keyword evidence="5 9" id="KW-0862">Zinc</keyword>